<protein>
    <submittedName>
        <fullName evidence="1">Uncharacterized protein</fullName>
    </submittedName>
</protein>
<sequence>MKSLNHYELYDDYKTEENVSRNEQKMDNNHYNSTNTIDKGLLGGEIWYT</sequence>
<organism evidence="1 2">
    <name type="scientific">Prevotella nigrescens</name>
    <dbReference type="NCBI Taxonomy" id="28133"/>
    <lineage>
        <taxon>Bacteria</taxon>
        <taxon>Pseudomonadati</taxon>
        <taxon>Bacteroidota</taxon>
        <taxon>Bacteroidia</taxon>
        <taxon>Bacteroidales</taxon>
        <taxon>Prevotellaceae</taxon>
        <taxon>Prevotella</taxon>
    </lineage>
</organism>
<dbReference type="AlphaFoldDB" id="A0A9D5WX49"/>
<dbReference type="Proteomes" id="UP000787419">
    <property type="component" value="Unassembled WGS sequence"/>
</dbReference>
<dbReference type="EMBL" id="JABZTM010000022">
    <property type="protein sequence ID" value="MBF1446364.1"/>
    <property type="molecule type" value="Genomic_DNA"/>
</dbReference>
<accession>A0A9D5WX49</accession>
<proteinExistence type="predicted"/>
<dbReference type="GeneID" id="67366667"/>
<gene>
    <name evidence="1" type="ORF">HXN55_03095</name>
</gene>
<evidence type="ECO:0000313" key="1">
    <source>
        <dbReference type="EMBL" id="MBF1446364.1"/>
    </source>
</evidence>
<comment type="caution">
    <text evidence="1">The sequence shown here is derived from an EMBL/GenBank/DDBJ whole genome shotgun (WGS) entry which is preliminary data.</text>
</comment>
<evidence type="ECO:0000313" key="2">
    <source>
        <dbReference type="Proteomes" id="UP000787419"/>
    </source>
</evidence>
<reference evidence="1" key="1">
    <citation type="submission" date="2020-04" db="EMBL/GenBank/DDBJ databases">
        <title>Deep metagenomics examines the oral microbiome during advanced dental caries in children, revealing novel taxa and co-occurrences with host molecules.</title>
        <authorList>
            <person name="Baker J.L."/>
            <person name="Morton J.T."/>
            <person name="Dinis M."/>
            <person name="Alvarez R."/>
            <person name="Tran N.C."/>
            <person name="Knight R."/>
            <person name="Edlund A."/>
        </authorList>
    </citation>
    <scope>NUCLEOTIDE SEQUENCE</scope>
    <source>
        <strain evidence="1">JCVI_32_bin.50</strain>
    </source>
</reference>
<dbReference type="RefSeq" id="WP_004366035.1">
    <property type="nucleotide sequence ID" value="NZ_CAJPQZ010000019.1"/>
</dbReference>
<name>A0A9D5WX49_9BACT</name>